<evidence type="ECO:0000256" key="1">
    <source>
        <dbReference type="SAM" id="MobiDB-lite"/>
    </source>
</evidence>
<dbReference type="Gene3D" id="2.60.120.620">
    <property type="entry name" value="q2cbj1_9rhob like domain"/>
    <property type="match status" value="1"/>
</dbReference>
<organism evidence="2 3">
    <name type="scientific">Chlamydomonas eustigma</name>
    <dbReference type="NCBI Taxonomy" id="1157962"/>
    <lineage>
        <taxon>Eukaryota</taxon>
        <taxon>Viridiplantae</taxon>
        <taxon>Chlorophyta</taxon>
        <taxon>core chlorophytes</taxon>
        <taxon>Chlorophyceae</taxon>
        <taxon>CS clade</taxon>
        <taxon>Chlamydomonadales</taxon>
        <taxon>Chlamydomonadaceae</taxon>
        <taxon>Chlamydomonas</taxon>
    </lineage>
</organism>
<dbReference type="EMBL" id="BEGY01000041">
    <property type="protein sequence ID" value="GAX79285.1"/>
    <property type="molecule type" value="Genomic_DNA"/>
</dbReference>
<sequence length="788" mass="84481">MGRDKRRHSASLHENSCTSSYFPSVRLGMDAAVALWASASDRQEESHVDDQSLDEAEVEGKALLKLARFAWVASGEPPTAAANLARTLVFNAENRCGAPCLTLNPFREIFTGMAKCRAAACASAWHLNRAQEAMRAGKLGEAATAYAAAARLASTGLSAEGPAAAAHGGVGPYSACGSGAIEAEAVQRAASEEAKAVQSESSWQGTRTKGECDISLKVAPLAPRCLMQARLRLASLLALDPCDQKDIEVVETLLRSIIDLAEALNQDSSDSVIYSPDLEDNLILCSTPDAGVKQNDEGMSSRPSSSTLTAEWGDSSTPHQNNSSSGKACQGPASVTPHFQILSQEALVKLAQKKLGMLLCQEGRDLEAVAPLKKLGCLYRLAAGVLHYPDAAHSIPDLSQQHPLPLSAAAASRQHFGSPALPDASHFGSPALPDASHFGSPALPDASHLVQAVDAALPPQVVDLMQAAFSTSSPFWLEHGYNQDSPYFSYVHSLGGGGPPKSAMDQVINVIWRAASSCFPAASEAKYAEWWAHCRPHGSGHQMHFDSDNEGLGEVRNPIISTVLYLTSGGIGGPTLVTDQTFSGQQLAERGWMVHPNRGRLTMFDGSVLHGVIPGRGPSPKAGEKRITFMVAFWRDIRVRARRDGLPGSSQPYPYTCRSPYGGQQKGDMGESTVGSVKIELSHKSEDPRGQMEAPGTSSTTPLRKFEDGPGPDCFGLSMKPVWKHTWQHAFCELLPSEFPEMCPHVSVDPIPVQPIWQDTEYQKNVSLRRSLRALEGLPKYGLCFQGF</sequence>
<dbReference type="AlphaFoldDB" id="A0A250X892"/>
<dbReference type="Proteomes" id="UP000232323">
    <property type="component" value="Unassembled WGS sequence"/>
</dbReference>
<evidence type="ECO:0000313" key="3">
    <source>
        <dbReference type="Proteomes" id="UP000232323"/>
    </source>
</evidence>
<feature type="compositionally biased region" description="Basic and acidic residues" evidence="1">
    <location>
        <begin position="680"/>
        <end position="690"/>
    </location>
</feature>
<dbReference type="OrthoDB" id="64523at2759"/>
<gene>
    <name evidence="2" type="ORF">CEUSTIGMA_g6725.t1</name>
</gene>
<feature type="compositionally biased region" description="Polar residues" evidence="1">
    <location>
        <begin position="297"/>
        <end position="327"/>
    </location>
</feature>
<name>A0A250X892_9CHLO</name>
<comment type="caution">
    <text evidence="2">The sequence shown here is derived from an EMBL/GenBank/DDBJ whole genome shotgun (WGS) entry which is preliminary data.</text>
</comment>
<protein>
    <submittedName>
        <fullName evidence="2">Uncharacterized protein</fullName>
    </submittedName>
</protein>
<accession>A0A250X892</accession>
<feature type="region of interest" description="Disordered" evidence="1">
    <location>
        <begin position="292"/>
        <end position="331"/>
    </location>
</feature>
<feature type="region of interest" description="Disordered" evidence="1">
    <location>
        <begin position="650"/>
        <end position="707"/>
    </location>
</feature>
<proteinExistence type="predicted"/>
<keyword evidence="3" id="KW-1185">Reference proteome</keyword>
<evidence type="ECO:0000313" key="2">
    <source>
        <dbReference type="EMBL" id="GAX79285.1"/>
    </source>
</evidence>
<reference evidence="2 3" key="1">
    <citation type="submission" date="2017-08" db="EMBL/GenBank/DDBJ databases">
        <title>Acidophilic green algal genome provides insights into adaptation to an acidic environment.</title>
        <authorList>
            <person name="Hirooka S."/>
            <person name="Hirose Y."/>
            <person name="Kanesaki Y."/>
            <person name="Higuchi S."/>
            <person name="Fujiwara T."/>
            <person name="Onuma R."/>
            <person name="Era A."/>
            <person name="Ohbayashi R."/>
            <person name="Uzuka A."/>
            <person name="Nozaki H."/>
            <person name="Yoshikawa H."/>
            <person name="Miyagishima S.Y."/>
        </authorList>
    </citation>
    <scope>NUCLEOTIDE SEQUENCE [LARGE SCALE GENOMIC DNA]</scope>
    <source>
        <strain evidence="2 3">NIES-2499</strain>
    </source>
</reference>